<dbReference type="AlphaFoldDB" id="A0A4R7I2L3"/>
<dbReference type="SUPFAM" id="SSF50475">
    <property type="entry name" value="FMN-binding split barrel"/>
    <property type="match status" value="1"/>
</dbReference>
<dbReference type="OrthoDB" id="162914at2"/>
<dbReference type="Pfam" id="PF01243">
    <property type="entry name" value="PNPOx_N"/>
    <property type="match status" value="1"/>
</dbReference>
<organism evidence="2 3">
    <name type="scientific">Ilumatobacter fluminis</name>
    <dbReference type="NCBI Taxonomy" id="467091"/>
    <lineage>
        <taxon>Bacteria</taxon>
        <taxon>Bacillati</taxon>
        <taxon>Actinomycetota</taxon>
        <taxon>Acidimicrobiia</taxon>
        <taxon>Acidimicrobiales</taxon>
        <taxon>Ilumatobacteraceae</taxon>
        <taxon>Ilumatobacter</taxon>
    </lineage>
</organism>
<dbReference type="EMBL" id="SOAU01000001">
    <property type="protein sequence ID" value="TDT16876.1"/>
    <property type="molecule type" value="Genomic_DNA"/>
</dbReference>
<gene>
    <name evidence="2" type="ORF">BDK89_2477</name>
</gene>
<accession>A0A4R7I2L3</accession>
<dbReference type="Proteomes" id="UP000294558">
    <property type="component" value="Unassembled WGS sequence"/>
</dbReference>
<dbReference type="InterPro" id="IPR012349">
    <property type="entry name" value="Split_barrel_FMN-bd"/>
</dbReference>
<dbReference type="Gene3D" id="2.30.110.10">
    <property type="entry name" value="Electron Transport, Fmn-binding Protein, Chain A"/>
    <property type="match status" value="1"/>
</dbReference>
<evidence type="ECO:0000313" key="3">
    <source>
        <dbReference type="Proteomes" id="UP000294558"/>
    </source>
</evidence>
<reference evidence="2 3" key="1">
    <citation type="submission" date="2019-03" db="EMBL/GenBank/DDBJ databases">
        <title>Sequencing the genomes of 1000 actinobacteria strains.</title>
        <authorList>
            <person name="Klenk H.-P."/>
        </authorList>
    </citation>
    <scope>NUCLEOTIDE SEQUENCE [LARGE SCALE GENOMIC DNA]</scope>
    <source>
        <strain evidence="2 3">DSM 18936</strain>
    </source>
</reference>
<keyword evidence="3" id="KW-1185">Reference proteome</keyword>
<evidence type="ECO:0000259" key="1">
    <source>
        <dbReference type="Pfam" id="PF01243"/>
    </source>
</evidence>
<sequence>MLDPAIRDLAAIGQNFGTVAVTLPNGQIASHVMWVDADDDHIIFNTEVHRAKFRAVEAGSPVTVTVWKADNAYAYAEVRGHVADIVRGDEARSHIDALAARYTGTEYTSPIESERVIVKVAPDRQRANGL</sequence>
<feature type="domain" description="Pyridoxamine 5'-phosphate oxidase N-terminal" evidence="1">
    <location>
        <begin position="3"/>
        <end position="125"/>
    </location>
</feature>
<proteinExistence type="predicted"/>
<name>A0A4R7I2L3_9ACTN</name>
<evidence type="ECO:0000313" key="2">
    <source>
        <dbReference type="EMBL" id="TDT16876.1"/>
    </source>
</evidence>
<protein>
    <submittedName>
        <fullName evidence="2">PPOX class probable F420-dependent enzyme</fullName>
    </submittedName>
</protein>
<comment type="caution">
    <text evidence="2">The sequence shown here is derived from an EMBL/GenBank/DDBJ whole genome shotgun (WGS) entry which is preliminary data.</text>
</comment>
<dbReference type="InterPro" id="IPR011576">
    <property type="entry name" value="Pyridox_Oxase_N"/>
</dbReference>
<dbReference type="RefSeq" id="WP_133869208.1">
    <property type="nucleotide sequence ID" value="NZ_SOAU01000001.1"/>
</dbReference>